<organism evidence="5 6">
    <name type="scientific">Caerostris darwini</name>
    <dbReference type="NCBI Taxonomy" id="1538125"/>
    <lineage>
        <taxon>Eukaryota</taxon>
        <taxon>Metazoa</taxon>
        <taxon>Ecdysozoa</taxon>
        <taxon>Arthropoda</taxon>
        <taxon>Chelicerata</taxon>
        <taxon>Arachnida</taxon>
        <taxon>Araneae</taxon>
        <taxon>Araneomorphae</taxon>
        <taxon>Entelegynae</taxon>
        <taxon>Araneoidea</taxon>
        <taxon>Araneidae</taxon>
        <taxon>Caerostris</taxon>
    </lineage>
</organism>
<feature type="domain" description="HTH CENPB-type" evidence="4">
    <location>
        <begin position="70"/>
        <end position="153"/>
    </location>
</feature>
<evidence type="ECO:0000256" key="3">
    <source>
        <dbReference type="SAM" id="MobiDB-lite"/>
    </source>
</evidence>
<dbReference type="EMBL" id="BPLQ01013935">
    <property type="protein sequence ID" value="GIY75939.1"/>
    <property type="molecule type" value="Genomic_DNA"/>
</dbReference>
<dbReference type="InterPro" id="IPR009057">
    <property type="entry name" value="Homeodomain-like_sf"/>
</dbReference>
<feature type="region of interest" description="Disordered" evidence="3">
    <location>
        <begin position="529"/>
        <end position="550"/>
    </location>
</feature>
<dbReference type="InterPro" id="IPR006600">
    <property type="entry name" value="HTH_CenpB_DNA-bd_dom"/>
</dbReference>
<dbReference type="SUPFAM" id="SSF46689">
    <property type="entry name" value="Homeodomain-like"/>
    <property type="match status" value="2"/>
</dbReference>
<evidence type="ECO:0000313" key="6">
    <source>
        <dbReference type="Proteomes" id="UP001054837"/>
    </source>
</evidence>
<dbReference type="PANTHER" id="PTHR19303">
    <property type="entry name" value="TRANSPOSON"/>
    <property type="match status" value="1"/>
</dbReference>
<dbReference type="Gene3D" id="1.10.10.60">
    <property type="entry name" value="Homeodomain-like"/>
    <property type="match status" value="2"/>
</dbReference>
<dbReference type="InterPro" id="IPR050863">
    <property type="entry name" value="CenT-Element_Derived"/>
</dbReference>
<accession>A0AAV4W162</accession>
<dbReference type="InterPro" id="IPR036397">
    <property type="entry name" value="RNaseH_sf"/>
</dbReference>
<evidence type="ECO:0000256" key="1">
    <source>
        <dbReference type="ARBA" id="ARBA00004123"/>
    </source>
</evidence>
<sequence>MERKKVCKKSSAKKKMMSIELKREIIEKHEQGVRLVDLSRQYGRSTSMICSVLKRKESIKSVTPAKDLTIISKLRTTLHENMEKLLMVWVTEKQLQGDTLTQTIICEKARAIYGDLLKQTPQTSIDKASEESFKASRGWFENFKKRSGIHSVVRHGEAASSDMKAAEDYIKTFSDLIKAQGYISQQVFNCDETGLFWKKMPNRTYITAEEKMMPGHKPMKDRLTLALCANASGDCKIKPLLVSNPKAWVTRKFFAEWVNLVFGPTVKKYLQENNLPVQALLILDNAPAHPPNLEDDILEELKFIKVLYLPPNTTPILQPMDQQVISNFKKLYTKHLFRRCFEVTESTNLTLREFWKDHFNIAICLQIIDQAWLGVTTKTLTSAWKKLWPEAVAERIYEELEPGVSVEEEIVSLGKSMGLEVEERDVNELIEEYTQELTTEEIQELQSQQHTEVMQEIGFEESEEEVISTSEIKEILRMWESVSQFVEKKHPEKVATGRASDLFNDTCLTHFRNILRGRKKQTSLDMFFSKRPTGESEKNLAKKAKTSEDI</sequence>
<dbReference type="GO" id="GO:0003677">
    <property type="term" value="F:DNA binding"/>
    <property type="evidence" value="ECO:0007669"/>
    <property type="project" value="UniProtKB-KW"/>
</dbReference>
<dbReference type="Gene3D" id="3.30.420.10">
    <property type="entry name" value="Ribonuclease H-like superfamily/Ribonuclease H"/>
    <property type="match status" value="1"/>
</dbReference>
<keyword evidence="6" id="KW-1185">Reference proteome</keyword>
<dbReference type="PANTHER" id="PTHR19303:SF27">
    <property type="entry name" value="HTH CENPB-TYPE DOMAIN-CONTAINING PROTEIN"/>
    <property type="match status" value="1"/>
</dbReference>
<gene>
    <name evidence="5" type="primary">TIGD1</name>
    <name evidence="5" type="ORF">CDAR_237041</name>
</gene>
<protein>
    <submittedName>
        <fullName evidence="5">Tigger transposable element-derived protein 1</fullName>
    </submittedName>
</protein>
<feature type="compositionally biased region" description="Basic and acidic residues" evidence="3">
    <location>
        <begin position="532"/>
        <end position="550"/>
    </location>
</feature>
<dbReference type="InterPro" id="IPR004875">
    <property type="entry name" value="DDE_SF_endonuclease_dom"/>
</dbReference>
<dbReference type="SMART" id="SM00674">
    <property type="entry name" value="CENPB"/>
    <property type="match status" value="1"/>
</dbReference>
<keyword evidence="2" id="KW-0238">DNA-binding</keyword>
<name>A0AAV4W162_9ARAC</name>
<evidence type="ECO:0000256" key="2">
    <source>
        <dbReference type="ARBA" id="ARBA00023125"/>
    </source>
</evidence>
<dbReference type="Pfam" id="PF03184">
    <property type="entry name" value="DDE_1"/>
    <property type="match status" value="1"/>
</dbReference>
<dbReference type="Pfam" id="PF03221">
    <property type="entry name" value="HTH_Tnp_Tc5"/>
    <property type="match status" value="1"/>
</dbReference>
<dbReference type="GO" id="GO:0005634">
    <property type="term" value="C:nucleus"/>
    <property type="evidence" value="ECO:0007669"/>
    <property type="project" value="UniProtKB-SubCell"/>
</dbReference>
<comment type="subcellular location">
    <subcellularLocation>
        <location evidence="1">Nucleus</location>
    </subcellularLocation>
</comment>
<dbReference type="PROSITE" id="PS51253">
    <property type="entry name" value="HTH_CENPB"/>
    <property type="match status" value="1"/>
</dbReference>
<evidence type="ECO:0000259" key="4">
    <source>
        <dbReference type="PROSITE" id="PS51253"/>
    </source>
</evidence>
<comment type="caution">
    <text evidence="5">The sequence shown here is derived from an EMBL/GenBank/DDBJ whole genome shotgun (WGS) entry which is preliminary data.</text>
</comment>
<dbReference type="Proteomes" id="UP001054837">
    <property type="component" value="Unassembled WGS sequence"/>
</dbReference>
<proteinExistence type="predicted"/>
<reference evidence="5 6" key="1">
    <citation type="submission" date="2021-06" db="EMBL/GenBank/DDBJ databases">
        <title>Caerostris darwini draft genome.</title>
        <authorList>
            <person name="Kono N."/>
            <person name="Arakawa K."/>
        </authorList>
    </citation>
    <scope>NUCLEOTIDE SEQUENCE [LARGE SCALE GENOMIC DNA]</scope>
</reference>
<evidence type="ECO:0000313" key="5">
    <source>
        <dbReference type="EMBL" id="GIY75939.1"/>
    </source>
</evidence>
<dbReference type="AlphaFoldDB" id="A0AAV4W162"/>